<accession>A0A9W6KIF4</accession>
<dbReference type="RefSeq" id="WP_271189197.1">
    <property type="nucleotide sequence ID" value="NZ_BSFP01000021.1"/>
</dbReference>
<dbReference type="GO" id="GO:0016878">
    <property type="term" value="F:acid-thiol ligase activity"/>
    <property type="evidence" value="ECO:0007669"/>
    <property type="project" value="UniProtKB-ARBA"/>
</dbReference>
<evidence type="ECO:0000313" key="3">
    <source>
        <dbReference type="Proteomes" id="UP001143480"/>
    </source>
</evidence>
<dbReference type="InterPro" id="IPR000873">
    <property type="entry name" value="AMP-dep_synth/lig_dom"/>
</dbReference>
<dbReference type="AlphaFoldDB" id="A0A9W6KIF4"/>
<keyword evidence="3" id="KW-1185">Reference proteome</keyword>
<dbReference type="PANTHER" id="PTHR43767:SF1">
    <property type="entry name" value="NONRIBOSOMAL PEPTIDE SYNTHASE PES1 (EUROFUNG)-RELATED"/>
    <property type="match status" value="1"/>
</dbReference>
<gene>
    <name evidence="2" type="ORF">GCM10017581_038500</name>
</gene>
<dbReference type="Gene3D" id="3.40.50.12780">
    <property type="entry name" value="N-terminal domain of ligase-like"/>
    <property type="match status" value="1"/>
</dbReference>
<dbReference type="EMBL" id="BSFP01000021">
    <property type="protein sequence ID" value="GLL02108.1"/>
    <property type="molecule type" value="Genomic_DNA"/>
</dbReference>
<reference evidence="2" key="2">
    <citation type="submission" date="2023-01" db="EMBL/GenBank/DDBJ databases">
        <authorList>
            <person name="Sun Q."/>
            <person name="Evtushenko L."/>
        </authorList>
    </citation>
    <scope>NUCLEOTIDE SEQUENCE</scope>
    <source>
        <strain evidence="2">VKM Ac-1321</strain>
    </source>
</reference>
<dbReference type="InterPro" id="IPR042099">
    <property type="entry name" value="ANL_N_sf"/>
</dbReference>
<dbReference type="InterPro" id="IPR045851">
    <property type="entry name" value="AMP-bd_C_sf"/>
</dbReference>
<comment type="caution">
    <text evidence="2">The sequence shown here is derived from an EMBL/GenBank/DDBJ whole genome shotgun (WGS) entry which is preliminary data.</text>
</comment>
<dbReference type="PANTHER" id="PTHR43767">
    <property type="entry name" value="LONG-CHAIN-FATTY-ACID--COA LIGASE"/>
    <property type="match status" value="1"/>
</dbReference>
<evidence type="ECO:0000259" key="1">
    <source>
        <dbReference type="Pfam" id="PF00501"/>
    </source>
</evidence>
<evidence type="ECO:0000313" key="2">
    <source>
        <dbReference type="EMBL" id="GLL02108.1"/>
    </source>
</evidence>
<reference evidence="2" key="1">
    <citation type="journal article" date="2014" name="Int. J. Syst. Evol. Microbiol.">
        <title>Complete genome sequence of Corynebacterium casei LMG S-19264T (=DSM 44701T), isolated from a smear-ripened cheese.</title>
        <authorList>
            <consortium name="US DOE Joint Genome Institute (JGI-PGF)"/>
            <person name="Walter F."/>
            <person name="Albersmeier A."/>
            <person name="Kalinowski J."/>
            <person name="Ruckert C."/>
        </authorList>
    </citation>
    <scope>NUCLEOTIDE SEQUENCE</scope>
    <source>
        <strain evidence="2">VKM Ac-1321</strain>
    </source>
</reference>
<dbReference type="InterPro" id="IPR050237">
    <property type="entry name" value="ATP-dep_AMP-bd_enzyme"/>
</dbReference>
<dbReference type="PROSITE" id="PS00455">
    <property type="entry name" value="AMP_BINDING"/>
    <property type="match status" value="1"/>
</dbReference>
<dbReference type="InterPro" id="IPR020845">
    <property type="entry name" value="AMP-binding_CS"/>
</dbReference>
<dbReference type="SUPFAM" id="SSF56801">
    <property type="entry name" value="Acetyl-CoA synthetase-like"/>
    <property type="match status" value="1"/>
</dbReference>
<dbReference type="Gene3D" id="3.30.300.30">
    <property type="match status" value="1"/>
</dbReference>
<sequence length="483" mass="50373">MNGSLVAPGARLIDAATGDVITGQALAAAVGAVAGTVAGIPAGAVLARTGLTVGAAVNYLGCWEAHRPVALLDPSLNPQTLAEMVRRFRPAAVTGLDEGSAGAHPGALPPGYDRRVLDMVGPAWVRRSDAPAPSRPSPDLGLMLATSGSTGDPKLVRLSRAAVVANAVAISEALHIDSSDVAPTSLPLFYSYGMSVLNSHLAAGATVVLVDGGVLSRGFWAAVDRYRATSLAGVPYHYEALARIRWSPAKHPSLRTLTQAGGRLRDETILAYHEKIQARGGRFYVMWGQTEAGPRMSILPADRLPEKVGSPGCALPGGRLSVLTGDGTETRRAGVEGEIVYRGPSVMMGYAETAADLSRGDDLNGVLATGDLGFLDEEGFVFLTGRLRRTGKIFGIRVNLDDIEKMVSRSAVNGARSVAVVPSESGVVVWCEGDLDAAGRGAITTLLAEQLQVHRSGLDCRAVEVMPLLSNGKIDYRALEAGS</sequence>
<dbReference type="Proteomes" id="UP001143480">
    <property type="component" value="Unassembled WGS sequence"/>
</dbReference>
<dbReference type="Pfam" id="PF00501">
    <property type="entry name" value="AMP-binding"/>
    <property type="match status" value="1"/>
</dbReference>
<feature type="domain" description="AMP-dependent synthetase/ligase" evidence="1">
    <location>
        <begin position="56"/>
        <end position="350"/>
    </location>
</feature>
<organism evidence="2 3">
    <name type="scientific">Dactylosporangium matsuzakiense</name>
    <dbReference type="NCBI Taxonomy" id="53360"/>
    <lineage>
        <taxon>Bacteria</taxon>
        <taxon>Bacillati</taxon>
        <taxon>Actinomycetota</taxon>
        <taxon>Actinomycetes</taxon>
        <taxon>Micromonosporales</taxon>
        <taxon>Micromonosporaceae</taxon>
        <taxon>Dactylosporangium</taxon>
    </lineage>
</organism>
<protein>
    <submittedName>
        <fullName evidence="2">AMP-dependent acyl-CoA synthetase</fullName>
    </submittedName>
</protein>
<name>A0A9W6KIF4_9ACTN</name>
<proteinExistence type="predicted"/>